<protein>
    <recommendedName>
        <fullName evidence="3">SWIM-type domain-containing protein</fullName>
    </recommendedName>
</protein>
<evidence type="ECO:0000313" key="1">
    <source>
        <dbReference type="EMBL" id="OWZ13155.1"/>
    </source>
</evidence>
<name>A0A225W6F1_9STRA</name>
<dbReference type="EMBL" id="NBNE01001657">
    <property type="protein sequence ID" value="OWZ13155.1"/>
    <property type="molecule type" value="Genomic_DNA"/>
</dbReference>
<reference evidence="2" key="1">
    <citation type="submission" date="2017-03" db="EMBL/GenBank/DDBJ databases">
        <title>Phytopthora megakarya and P. palmivora, two closely related causual agents of cacao black pod achieved similar genome size and gene model numbers by different mechanisms.</title>
        <authorList>
            <person name="Ali S."/>
            <person name="Shao J."/>
            <person name="Larry D.J."/>
            <person name="Kronmiller B."/>
            <person name="Shen D."/>
            <person name="Strem M.D."/>
            <person name="Melnick R.L."/>
            <person name="Guiltinan M.J."/>
            <person name="Tyler B.M."/>
            <person name="Meinhardt L.W."/>
            <person name="Bailey B.A."/>
        </authorList>
    </citation>
    <scope>NUCLEOTIDE SEQUENCE [LARGE SCALE GENOMIC DNA]</scope>
    <source>
        <strain evidence="2">zdho120</strain>
    </source>
</reference>
<proteinExistence type="predicted"/>
<organism evidence="1 2">
    <name type="scientific">Phytophthora megakarya</name>
    <dbReference type="NCBI Taxonomy" id="4795"/>
    <lineage>
        <taxon>Eukaryota</taxon>
        <taxon>Sar</taxon>
        <taxon>Stramenopiles</taxon>
        <taxon>Oomycota</taxon>
        <taxon>Peronosporomycetes</taxon>
        <taxon>Peronosporales</taxon>
        <taxon>Peronosporaceae</taxon>
        <taxon>Phytophthora</taxon>
    </lineage>
</organism>
<accession>A0A225W6F1</accession>
<comment type="caution">
    <text evidence="1">The sequence shown here is derived from an EMBL/GenBank/DDBJ whole genome shotgun (WGS) entry which is preliminary data.</text>
</comment>
<dbReference type="AlphaFoldDB" id="A0A225W6F1"/>
<keyword evidence="2" id="KW-1185">Reference proteome</keyword>
<sequence length="91" mass="10638">MKSLLGKLGRPEPIQDAEVIFLYLHQVKVDRRALIPRAKWRFEDVQSIRQVFRWTCKSFMHSGWVCSHVVASLHLTKKLLIGLALQKVPMR</sequence>
<evidence type="ECO:0008006" key="3">
    <source>
        <dbReference type="Google" id="ProtNLM"/>
    </source>
</evidence>
<gene>
    <name evidence="1" type="ORF">PHMEG_00013581</name>
</gene>
<dbReference type="OrthoDB" id="142850at2759"/>
<dbReference type="Proteomes" id="UP000198211">
    <property type="component" value="Unassembled WGS sequence"/>
</dbReference>
<evidence type="ECO:0000313" key="2">
    <source>
        <dbReference type="Proteomes" id="UP000198211"/>
    </source>
</evidence>